<evidence type="ECO:0000313" key="2">
    <source>
        <dbReference type="EMBL" id="CCO31522.1"/>
    </source>
</evidence>
<reference evidence="2 3" key="1">
    <citation type="journal article" date="2013" name="J. Biotechnol.">
        <title>Establishment and interpretation of the genome sequence of the phytopathogenic fungus Rhizoctonia solani AG1-IB isolate 7/3/14.</title>
        <authorList>
            <person name="Wibberg D.W."/>
            <person name="Jelonek L.J."/>
            <person name="Rupp O.R."/>
            <person name="Hennig M.H."/>
            <person name="Eikmeyer F.E."/>
            <person name="Goesmann A.G."/>
            <person name="Hartmann A.H."/>
            <person name="Borriss R.B."/>
            <person name="Grosch R.G."/>
            <person name="Puehler A.P."/>
            <person name="Schlueter A.S."/>
        </authorList>
    </citation>
    <scope>NUCLEOTIDE SEQUENCE [LARGE SCALE GENOMIC DNA]</scope>
    <source>
        <strain evidence="3">AG1-IB / isolate 7/3/14</strain>
    </source>
</reference>
<feature type="region of interest" description="Disordered" evidence="1">
    <location>
        <begin position="102"/>
        <end position="156"/>
    </location>
</feature>
<name>M5C6M0_THACB</name>
<protein>
    <submittedName>
        <fullName evidence="2">Uncharacterized protein</fullName>
    </submittedName>
</protein>
<dbReference type="Proteomes" id="UP000012065">
    <property type="component" value="Unassembled WGS sequence"/>
</dbReference>
<dbReference type="HOGENOM" id="CLU_1687922_0_0_1"/>
<feature type="compositionally biased region" description="Polar residues" evidence="1">
    <location>
        <begin position="144"/>
        <end position="156"/>
    </location>
</feature>
<dbReference type="EMBL" id="CAOJ01008343">
    <property type="protein sequence ID" value="CCO31522.1"/>
    <property type="molecule type" value="Genomic_DNA"/>
</dbReference>
<dbReference type="AlphaFoldDB" id="M5C6M0"/>
<proteinExistence type="predicted"/>
<sequence length="156" mass="16828">MADIMGTVSNAYTSEILLMIVDGYAIPGTLGVMAKVAVGITAKFFALSLMINLVGQGHVRDKFNDFHLTPPTISSNRPTGVISEAVFAHDIVTVHSYNDVEHRRSASDAGSTRFGSLDAHHKQDEQEGIVEKHEVPTTPPPGSQPYQGTQHISFSP</sequence>
<feature type="compositionally biased region" description="Basic and acidic residues" evidence="1">
    <location>
        <begin position="118"/>
        <end position="135"/>
    </location>
</feature>
<comment type="caution">
    <text evidence="2">The sequence shown here is derived from an EMBL/GenBank/DDBJ whole genome shotgun (WGS) entry which is preliminary data.</text>
</comment>
<evidence type="ECO:0000313" key="3">
    <source>
        <dbReference type="Proteomes" id="UP000012065"/>
    </source>
</evidence>
<evidence type="ECO:0000256" key="1">
    <source>
        <dbReference type="SAM" id="MobiDB-lite"/>
    </source>
</evidence>
<gene>
    <name evidence="2" type="ORF">BN14_05567</name>
</gene>
<organism evidence="2 3">
    <name type="scientific">Thanatephorus cucumeris (strain AG1-IB / isolate 7/3/14)</name>
    <name type="common">Lettuce bottom rot fungus</name>
    <name type="synonym">Rhizoctonia solani</name>
    <dbReference type="NCBI Taxonomy" id="1108050"/>
    <lineage>
        <taxon>Eukaryota</taxon>
        <taxon>Fungi</taxon>
        <taxon>Dikarya</taxon>
        <taxon>Basidiomycota</taxon>
        <taxon>Agaricomycotina</taxon>
        <taxon>Agaricomycetes</taxon>
        <taxon>Cantharellales</taxon>
        <taxon>Ceratobasidiaceae</taxon>
        <taxon>Rhizoctonia</taxon>
        <taxon>Rhizoctonia solani AG-1</taxon>
    </lineage>
</organism>
<accession>M5C6M0</accession>